<keyword evidence="2" id="KW-1185">Reference proteome</keyword>
<dbReference type="OrthoDB" id="2303998at2759"/>
<evidence type="ECO:0000313" key="2">
    <source>
        <dbReference type="Proteomes" id="UP000266861"/>
    </source>
</evidence>
<reference evidence="1 2" key="1">
    <citation type="submission" date="2018-08" db="EMBL/GenBank/DDBJ databases">
        <title>Genome and evolution of the arbuscular mycorrhizal fungus Diversispora epigaea (formerly Glomus versiforme) and its bacterial endosymbionts.</title>
        <authorList>
            <person name="Sun X."/>
            <person name="Fei Z."/>
            <person name="Harrison M."/>
        </authorList>
    </citation>
    <scope>NUCLEOTIDE SEQUENCE [LARGE SCALE GENOMIC DNA]</scope>
    <source>
        <strain evidence="1 2">IT104</strain>
    </source>
</reference>
<dbReference type="Proteomes" id="UP000266861">
    <property type="component" value="Unassembled WGS sequence"/>
</dbReference>
<dbReference type="STRING" id="1348612.A0A397GEN8"/>
<evidence type="ECO:0000313" key="1">
    <source>
        <dbReference type="EMBL" id="RHZ49465.1"/>
    </source>
</evidence>
<sequence>MSRRKEFQVSLVSLGFLNADLHFGSFSQNWWESRQDNITDNGTSSLYPIRINMKTLVFLQNTPFIITVVQDHDRFLQRPGYICEAKDKKSEILDNPSAAITTLYQQIFQSKTRFSGPLIMGHDNIEISKQLLTGVTFRPFYFLNGKLWLFIFGIGISDEEQFHYTGTGFKSSFISTTGAEKKRTLFVQEINKKKFIIKIYQNFELISTHIDNSPDSVWQKVGMLQGYKGTDLFGISHPKFQSVIQKLRTPKCQPEEWHIMDKMEILWNYHLRKFTLASIQWHEFFLEWHSEQKTIIEFTTIKKLYPQNYTFKDREMRAWRAMLSHAGCTDITPYTKDISSYEFWTPSNDPTCDSKNILFLYESGFFLNNNIDIFWNSFYQALNANKKGYDGKRRILSIIAEKFSYNILMEKLKIAQNTIYEARKYARINGPGCMAMEKPIRKIKRITPEQEHQFNNFFQDKAHVIMSSYKTDAKTEDLGGLCATCSTYGYETFEDIINLIKEKISNIELQNTFSQRCNFLKRYLKKEYEEHLIVTDQEYQNRILYYLAHQTRKVYLNAQFNAALLALDENGAILVVDYKMKILSKTARETKQEFFGKKGWALYTILVYTKSNGDSEINIQAIDHWSTDMHDNGPHYHNSELMIILSKWFEWYGIQVKKWIFLEAGEAKMTVDLHHAQISLSIKRYIRIGGEIQEGNDITSAIKDIADILVANIESNCCKDNNKGKTIPGISNWSEWSWPSDGEHSGYIKARAVPNIGNWILFSPTQIQNFAKGEINQPLPQLSELTKPKSSWKIPIPHASGICSKRLPLQELTNELQNRGIDYGNQNKRQKLVEILDNELIKETLKNKENKGLRLMNLSMSNKAYNIRPLNNDEFPLSSGWASKEVQKYGKKGGGKRIKKRISAILEQYFLIGNVDKSNRMTAQDMWDLLMSKAQVGEIESSEIPKVTTIQGWITRYAAQLREKSAQTVLNEI</sequence>
<dbReference type="EMBL" id="PQFF01000449">
    <property type="protein sequence ID" value="RHZ49465.1"/>
    <property type="molecule type" value="Genomic_DNA"/>
</dbReference>
<protein>
    <submittedName>
        <fullName evidence="1">Uncharacterized protein</fullName>
    </submittedName>
</protein>
<accession>A0A397GEN8</accession>
<dbReference type="AlphaFoldDB" id="A0A397GEN8"/>
<comment type="caution">
    <text evidence="1">The sequence shown here is derived from an EMBL/GenBank/DDBJ whole genome shotgun (WGS) entry which is preliminary data.</text>
</comment>
<name>A0A397GEN8_9GLOM</name>
<organism evidence="1 2">
    <name type="scientific">Diversispora epigaea</name>
    <dbReference type="NCBI Taxonomy" id="1348612"/>
    <lineage>
        <taxon>Eukaryota</taxon>
        <taxon>Fungi</taxon>
        <taxon>Fungi incertae sedis</taxon>
        <taxon>Mucoromycota</taxon>
        <taxon>Glomeromycotina</taxon>
        <taxon>Glomeromycetes</taxon>
        <taxon>Diversisporales</taxon>
        <taxon>Diversisporaceae</taxon>
        <taxon>Diversispora</taxon>
    </lineage>
</organism>
<proteinExistence type="predicted"/>
<gene>
    <name evidence="1" type="ORF">Glove_520g3</name>
</gene>